<feature type="binding site" evidence="7">
    <location>
        <position position="158"/>
    </location>
    <ligand>
        <name>Zn(2+)</name>
        <dbReference type="ChEBI" id="CHEBI:29105"/>
        <label>1</label>
    </ligand>
</feature>
<dbReference type="EMBL" id="AP025592">
    <property type="protein sequence ID" value="BDG07738.1"/>
    <property type="molecule type" value="Genomic_DNA"/>
</dbReference>
<dbReference type="PROSITE" id="PS00482">
    <property type="entry name" value="DIHYDROOROTASE_1"/>
    <property type="match status" value="1"/>
</dbReference>
<comment type="function">
    <text evidence="1 7">Catalyzes the reversible cyclization of carbamoyl aspartate to dihydroorotate.</text>
</comment>
<reference evidence="11" key="1">
    <citation type="journal article" date="2022" name="Int. J. Syst. Evol. Microbiol.">
        <title>Anaeromyxobacter oryzae sp. nov., Anaeromyxobacter diazotrophicus sp. nov. and Anaeromyxobacter paludicola sp. nov., isolated from paddy soils.</title>
        <authorList>
            <person name="Itoh H."/>
            <person name="Xu Z."/>
            <person name="Mise K."/>
            <person name="Masuda Y."/>
            <person name="Ushijima N."/>
            <person name="Hayakawa C."/>
            <person name="Shiratori Y."/>
            <person name="Senoo K."/>
        </authorList>
    </citation>
    <scope>NUCLEOTIDE SEQUENCE [LARGE SCALE GENOMIC DNA]</scope>
    <source>
        <strain evidence="11">Red630</strain>
    </source>
</reference>
<dbReference type="Pfam" id="PF12890">
    <property type="entry name" value="DHOase"/>
    <property type="match status" value="1"/>
</dbReference>
<dbReference type="InterPro" id="IPR004722">
    <property type="entry name" value="DHOase"/>
</dbReference>
<feature type="binding site" evidence="7">
    <location>
        <position position="238"/>
    </location>
    <ligand>
        <name>Zn(2+)</name>
        <dbReference type="ChEBI" id="CHEBI:29105"/>
        <label>2</label>
    </ligand>
</feature>
<accession>A0ABM7X7C6</accession>
<evidence type="ECO:0000256" key="6">
    <source>
        <dbReference type="ARBA" id="ARBA00022975"/>
    </source>
</evidence>
<evidence type="ECO:0000313" key="10">
    <source>
        <dbReference type="EMBL" id="BDG07738.1"/>
    </source>
</evidence>
<dbReference type="Proteomes" id="UP001162734">
    <property type="component" value="Chromosome"/>
</dbReference>
<evidence type="ECO:0000259" key="9">
    <source>
        <dbReference type="Pfam" id="PF12890"/>
    </source>
</evidence>
<comment type="catalytic activity">
    <reaction evidence="7">
        <text>(S)-dihydroorotate + H2O = N-carbamoyl-L-aspartate + H(+)</text>
        <dbReference type="Rhea" id="RHEA:24296"/>
        <dbReference type="ChEBI" id="CHEBI:15377"/>
        <dbReference type="ChEBI" id="CHEBI:15378"/>
        <dbReference type="ChEBI" id="CHEBI:30864"/>
        <dbReference type="ChEBI" id="CHEBI:32814"/>
        <dbReference type="EC" id="3.5.2.3"/>
    </reaction>
</comment>
<evidence type="ECO:0000256" key="7">
    <source>
        <dbReference type="HAMAP-Rule" id="MF_00220"/>
    </source>
</evidence>
<evidence type="ECO:0000313" key="11">
    <source>
        <dbReference type="Proteomes" id="UP001162734"/>
    </source>
</evidence>
<dbReference type="InterPro" id="IPR013108">
    <property type="entry name" value="Amidohydro_3"/>
</dbReference>
<evidence type="ECO:0000256" key="5">
    <source>
        <dbReference type="ARBA" id="ARBA00022833"/>
    </source>
</evidence>
<feature type="active site" evidence="7">
    <location>
        <position position="313"/>
    </location>
</feature>
<feature type="binding site" evidence="7">
    <location>
        <position position="68"/>
    </location>
    <ligand>
        <name>Zn(2+)</name>
        <dbReference type="ChEBI" id="CHEBI:29105"/>
        <label>1</label>
    </ligand>
</feature>
<dbReference type="RefSeq" id="WP_248344629.1">
    <property type="nucleotide sequence ID" value="NZ_AP025592.1"/>
</dbReference>
<feature type="domain" description="Amidohydrolase 3" evidence="8">
    <location>
        <begin position="251"/>
        <end position="429"/>
    </location>
</feature>
<evidence type="ECO:0000256" key="2">
    <source>
        <dbReference type="ARBA" id="ARBA00010286"/>
    </source>
</evidence>
<keyword evidence="5 7" id="KW-0862">Zinc</keyword>
<feature type="binding site" evidence="7">
    <location>
        <position position="100"/>
    </location>
    <ligand>
        <name>substrate</name>
    </ligand>
</feature>
<dbReference type="SUPFAM" id="SSF51556">
    <property type="entry name" value="Metallo-dependent hydrolases"/>
    <property type="match status" value="1"/>
</dbReference>
<feature type="domain" description="Dihydroorotase catalytic" evidence="9">
    <location>
        <begin position="55"/>
        <end position="241"/>
    </location>
</feature>
<name>A0ABM7X7C6_9BACT</name>
<comment type="pathway">
    <text evidence="7">Pyrimidine metabolism; UMP biosynthesis via de novo pathway; (S)-dihydroorotate from bicarbonate: step 3/3.</text>
</comment>
<dbReference type="InterPro" id="IPR032466">
    <property type="entry name" value="Metal_Hydrolase"/>
</dbReference>
<sequence>MSESSEVLFIEGGRVIDPASGVDGVRTVVLRGGQVAEVAERVERPRDARVIDARGRWVTPGFIDAHVHLREPGQEYKETVETGARAAVAGGFTAVLAMPNTVPPNDSVAVTELVLARAAQAGLARVYPVGCISKGQKGEELAEMGELFQAGCVAFSDDGRPVSSSGLMRRALEYARTFGAPLAVHEEDLALVGKGVMNEGPAATRLGLKGNPAQAEEVMVSRDVALVELTGGRLHVCHLSTAGAVRAVRDAKARGLAVTAEVAPHHLALTDEDVAASGYDTDFKMAPPLRSDADRAAVRAALADGTIDCIATDHAPHSAVEKAVEFDVALNGILGLETAFSVCLALVREGALGERRLVEALTAAPARIFGLPGGSLAAGSPADVAILDPGAEWRCDPERLHSKSRNTPWKGKTMIGRCTHTLVGGNLVYELARGER</sequence>
<feature type="binding site" evidence="7">
    <location>
        <position position="66"/>
    </location>
    <ligand>
        <name>Zn(2+)</name>
        <dbReference type="ChEBI" id="CHEBI:29105"/>
        <label>1</label>
    </ligand>
</feature>
<organism evidence="10 11">
    <name type="scientific">Anaeromyxobacter paludicola</name>
    <dbReference type="NCBI Taxonomy" id="2918171"/>
    <lineage>
        <taxon>Bacteria</taxon>
        <taxon>Pseudomonadati</taxon>
        <taxon>Myxococcota</taxon>
        <taxon>Myxococcia</taxon>
        <taxon>Myxococcales</taxon>
        <taxon>Cystobacterineae</taxon>
        <taxon>Anaeromyxobacteraceae</taxon>
        <taxon>Anaeromyxobacter</taxon>
    </lineage>
</organism>
<keyword evidence="3 7" id="KW-0479">Metal-binding</keyword>
<dbReference type="Gene3D" id="2.30.40.10">
    <property type="entry name" value="Urease, subunit C, domain 1"/>
    <property type="match status" value="1"/>
</dbReference>
<keyword evidence="11" id="KW-1185">Reference proteome</keyword>
<dbReference type="PANTHER" id="PTHR43668:SF2">
    <property type="entry name" value="ALLANTOINASE"/>
    <property type="match status" value="1"/>
</dbReference>
<dbReference type="PANTHER" id="PTHR43668">
    <property type="entry name" value="ALLANTOINASE"/>
    <property type="match status" value="1"/>
</dbReference>
<feature type="binding site" evidence="7">
    <location>
        <position position="317"/>
    </location>
    <ligand>
        <name>substrate</name>
    </ligand>
</feature>
<dbReference type="InterPro" id="IPR002195">
    <property type="entry name" value="Dihydroorotase_CS"/>
</dbReference>
<dbReference type="NCBIfam" id="TIGR00857">
    <property type="entry name" value="pyrC_multi"/>
    <property type="match status" value="1"/>
</dbReference>
<keyword evidence="4 7" id="KW-0378">Hydrolase</keyword>
<evidence type="ECO:0000256" key="1">
    <source>
        <dbReference type="ARBA" id="ARBA00002368"/>
    </source>
</evidence>
<protein>
    <recommendedName>
        <fullName evidence="7">Dihydroorotase</fullName>
        <shortName evidence="7">DHOase</shortName>
        <ecNumber evidence="7">3.5.2.3</ecNumber>
    </recommendedName>
</protein>
<dbReference type="Gene3D" id="3.20.20.140">
    <property type="entry name" value="Metal-dependent hydrolases"/>
    <property type="match status" value="1"/>
</dbReference>
<evidence type="ECO:0000256" key="4">
    <source>
        <dbReference type="ARBA" id="ARBA00022801"/>
    </source>
</evidence>
<feature type="binding site" evidence="7">
    <location>
        <begin position="68"/>
        <end position="70"/>
    </location>
    <ligand>
        <name>substrate</name>
    </ligand>
</feature>
<dbReference type="PROSITE" id="PS00483">
    <property type="entry name" value="DIHYDROOROTASE_2"/>
    <property type="match status" value="1"/>
</dbReference>
<dbReference type="EC" id="3.5.2.3" evidence="7"/>
<evidence type="ECO:0000256" key="3">
    <source>
        <dbReference type="ARBA" id="ARBA00022723"/>
    </source>
</evidence>
<feature type="binding site" evidence="7">
    <location>
        <position position="313"/>
    </location>
    <ligand>
        <name>Zn(2+)</name>
        <dbReference type="ChEBI" id="CHEBI:29105"/>
        <label>1</label>
    </ligand>
</feature>
<dbReference type="SUPFAM" id="SSF51338">
    <property type="entry name" value="Composite domain of metallo-dependent hydrolases"/>
    <property type="match status" value="1"/>
</dbReference>
<evidence type="ECO:0000259" key="8">
    <source>
        <dbReference type="Pfam" id="PF07969"/>
    </source>
</evidence>
<comment type="cofactor">
    <cofactor evidence="7">
        <name>Zn(2+)</name>
        <dbReference type="ChEBI" id="CHEBI:29105"/>
    </cofactor>
    <text evidence="7">Binds 2 Zn(2+) ions per subunit.</text>
</comment>
<dbReference type="HAMAP" id="MF_00220_B">
    <property type="entry name" value="PyrC_classI_B"/>
    <property type="match status" value="1"/>
</dbReference>
<dbReference type="CDD" id="cd01317">
    <property type="entry name" value="DHOase_IIa"/>
    <property type="match status" value="1"/>
</dbReference>
<gene>
    <name evidence="7 10" type="primary">pyrC</name>
    <name evidence="10" type="ORF">AMPC_08510</name>
</gene>
<dbReference type="Pfam" id="PF07969">
    <property type="entry name" value="Amidohydro_3"/>
    <property type="match status" value="1"/>
</dbReference>
<feature type="binding site" evidence="7">
    <location>
        <position position="185"/>
    </location>
    <ligand>
        <name>Zn(2+)</name>
        <dbReference type="ChEBI" id="CHEBI:29105"/>
        <label>2</label>
    </ligand>
</feature>
<dbReference type="InterPro" id="IPR024403">
    <property type="entry name" value="DHOase_cat"/>
</dbReference>
<comment type="caution">
    <text evidence="7">Lacks conserved residue(s) required for the propagation of feature annotation.</text>
</comment>
<keyword evidence="6 7" id="KW-0665">Pyrimidine biosynthesis</keyword>
<comment type="similarity">
    <text evidence="2 7">Belongs to the metallo-dependent hydrolases superfamily. DHOase family. Class I DHOase subfamily.</text>
</comment>
<feature type="binding site" evidence="7">
    <location>
        <position position="158"/>
    </location>
    <ligand>
        <name>Zn(2+)</name>
        <dbReference type="ChEBI" id="CHEBI:29105"/>
        <label>2</label>
    </ligand>
</feature>
<dbReference type="InterPro" id="IPR050138">
    <property type="entry name" value="DHOase/Allantoinase_Hydrolase"/>
</dbReference>
<dbReference type="InterPro" id="IPR011059">
    <property type="entry name" value="Metal-dep_hydrolase_composite"/>
</dbReference>
<proteinExistence type="inferred from homology"/>